<reference evidence="1" key="1">
    <citation type="submission" date="2022-07" db="EMBL/GenBank/DDBJ databases">
        <title>The genome of Lyophyllum shimeji provides insight into the initial evolution of ectomycorrhizal fungal genome.</title>
        <authorList>
            <person name="Kobayashi Y."/>
            <person name="Shibata T."/>
            <person name="Hirakawa H."/>
            <person name="Shigenobu S."/>
            <person name="Nishiyama T."/>
            <person name="Yamada A."/>
            <person name="Hasebe M."/>
            <person name="Kawaguchi M."/>
        </authorList>
    </citation>
    <scope>NUCLEOTIDE SEQUENCE</scope>
    <source>
        <strain evidence="1">AT787</strain>
    </source>
</reference>
<keyword evidence="2" id="KW-1185">Reference proteome</keyword>
<accession>A0A9P3PX12</accession>
<dbReference type="AlphaFoldDB" id="A0A9P3PX12"/>
<organism evidence="1 2">
    <name type="scientific">Lyophyllum shimeji</name>
    <name type="common">Hon-shimeji</name>
    <name type="synonym">Tricholoma shimeji</name>
    <dbReference type="NCBI Taxonomy" id="47721"/>
    <lineage>
        <taxon>Eukaryota</taxon>
        <taxon>Fungi</taxon>
        <taxon>Dikarya</taxon>
        <taxon>Basidiomycota</taxon>
        <taxon>Agaricomycotina</taxon>
        <taxon>Agaricomycetes</taxon>
        <taxon>Agaricomycetidae</taxon>
        <taxon>Agaricales</taxon>
        <taxon>Tricholomatineae</taxon>
        <taxon>Lyophyllaceae</taxon>
        <taxon>Lyophyllum</taxon>
    </lineage>
</organism>
<evidence type="ECO:0000313" key="1">
    <source>
        <dbReference type="EMBL" id="GLB43176.1"/>
    </source>
</evidence>
<protein>
    <submittedName>
        <fullName evidence="1">Uncharacterized protein</fullName>
    </submittedName>
</protein>
<evidence type="ECO:0000313" key="2">
    <source>
        <dbReference type="Proteomes" id="UP001063166"/>
    </source>
</evidence>
<gene>
    <name evidence="1" type="ORF">LshimejAT787_1300770</name>
</gene>
<sequence length="224" mass="24632">MNNDVRSRLQPLATMPPPSYALRYLPDSSALPRCTAGVDYLGLRALSLAELPKPIHRLRYPGGFMTKVLHKQRLYFLIDPDVHSRPFGVVSSSTGSSPSFALSSPRKTQIRDGMDIAAHGGASESRRCQGSARLLQVAPLSCSSRGAACLILAQKRIRSSRRFNIQGRSQAVRDALALRPPYASPERPSVVFGDFLGRSGLRTNLWRARAGVYKFSLIFGGRHQ</sequence>
<dbReference type="EMBL" id="BRPK01000013">
    <property type="protein sequence ID" value="GLB43176.1"/>
    <property type="molecule type" value="Genomic_DNA"/>
</dbReference>
<name>A0A9P3PX12_LYOSH</name>
<dbReference type="Proteomes" id="UP001063166">
    <property type="component" value="Unassembled WGS sequence"/>
</dbReference>
<comment type="caution">
    <text evidence="1">The sequence shown here is derived from an EMBL/GenBank/DDBJ whole genome shotgun (WGS) entry which is preliminary data.</text>
</comment>
<proteinExistence type="predicted"/>